<dbReference type="Proteomes" id="UP000469421">
    <property type="component" value="Unassembled WGS sequence"/>
</dbReference>
<protein>
    <submittedName>
        <fullName evidence="1">Uncharacterized protein</fullName>
    </submittedName>
</protein>
<dbReference type="RefSeq" id="WP_153499232.1">
    <property type="nucleotide sequence ID" value="NZ_WIRE01000001.1"/>
</dbReference>
<keyword evidence="2" id="KW-1185">Reference proteome</keyword>
<proteinExistence type="predicted"/>
<gene>
    <name evidence="1" type="ORF">GFN93_04380</name>
</gene>
<name>A0A6N7LQX1_9GAMM</name>
<organism evidence="1 2">
    <name type="scientific">Alcanivorax sediminis</name>
    <dbReference type="NCBI Taxonomy" id="2663008"/>
    <lineage>
        <taxon>Bacteria</taxon>
        <taxon>Pseudomonadati</taxon>
        <taxon>Pseudomonadota</taxon>
        <taxon>Gammaproteobacteria</taxon>
        <taxon>Oceanospirillales</taxon>
        <taxon>Alcanivoracaceae</taxon>
        <taxon>Alcanivorax</taxon>
    </lineage>
</organism>
<sequence length="98" mass="11269">MLKFWKWPKFLHGSGHDYYEHQETKELYGRQLLNLSEKLLWAMFAPFLALAVNPEKLDIIVVASGSLGIFLSGLYLRHQGLKIIDESKCGKLKIYTGD</sequence>
<reference evidence="1 2" key="1">
    <citation type="submission" date="2019-10" db="EMBL/GenBank/DDBJ databases">
        <title>Alcanivorax sp.PA15-N-34 draft genome sequence.</title>
        <authorList>
            <person name="Liao X."/>
            <person name="Shao Z."/>
        </authorList>
    </citation>
    <scope>NUCLEOTIDE SEQUENCE [LARGE SCALE GENOMIC DNA]</scope>
    <source>
        <strain evidence="1 2">PA15-N-34</strain>
    </source>
</reference>
<dbReference type="EMBL" id="WIRE01000001">
    <property type="protein sequence ID" value="MQX52472.1"/>
    <property type="molecule type" value="Genomic_DNA"/>
</dbReference>
<dbReference type="AlphaFoldDB" id="A0A6N7LQX1"/>
<comment type="caution">
    <text evidence="1">The sequence shown here is derived from an EMBL/GenBank/DDBJ whole genome shotgun (WGS) entry which is preliminary data.</text>
</comment>
<evidence type="ECO:0000313" key="1">
    <source>
        <dbReference type="EMBL" id="MQX52472.1"/>
    </source>
</evidence>
<evidence type="ECO:0000313" key="2">
    <source>
        <dbReference type="Proteomes" id="UP000469421"/>
    </source>
</evidence>
<accession>A0A6N7LQX1</accession>